<sequence>MSTDDIAADIAKEIAKQLPVKQAYDDVAAHAAAETGQFLGDLAKTIRLVLVPIQLAAAYQDRVRAFIDRSIRAVPEERRIAPPPQILGPVLEGVRYEIEGTPIDEMFAALLSSSMDKARHASAHPAFPGIIKTLSSDEAKLLKTLGDRPLEQISSSKLDRARNLFEPGVIEELAIPDGLDFPENARLYFEHLNQLGLIEMNVTRSPEPIMSAGTQIGIRNFGEHQLSRWGRQFIQACT</sequence>
<name>A0ABX3WW80_9BRAD</name>
<dbReference type="Gene3D" id="3.30.110.190">
    <property type="match status" value="1"/>
</dbReference>
<gene>
    <name evidence="1" type="ORF">BST63_28465</name>
</gene>
<dbReference type="EMBL" id="NAFK01000173">
    <property type="protein sequence ID" value="OSJ23700.1"/>
    <property type="molecule type" value="Genomic_DNA"/>
</dbReference>
<proteinExistence type="predicted"/>
<accession>A0ABX3WW80</accession>
<evidence type="ECO:0008006" key="3">
    <source>
        <dbReference type="Google" id="ProtNLM"/>
    </source>
</evidence>
<evidence type="ECO:0000313" key="2">
    <source>
        <dbReference type="Proteomes" id="UP000193884"/>
    </source>
</evidence>
<protein>
    <recommendedName>
        <fullName evidence="3">DUF4393 domain-containing protein</fullName>
    </recommendedName>
</protein>
<dbReference type="Proteomes" id="UP000193884">
    <property type="component" value="Unassembled WGS sequence"/>
</dbReference>
<dbReference type="InterPro" id="IPR025506">
    <property type="entry name" value="Abi_alpha"/>
</dbReference>
<dbReference type="Pfam" id="PF14337">
    <property type="entry name" value="Abi_alpha"/>
    <property type="match status" value="1"/>
</dbReference>
<evidence type="ECO:0000313" key="1">
    <source>
        <dbReference type="EMBL" id="OSJ23700.1"/>
    </source>
</evidence>
<organism evidence="1 2">
    <name type="scientific">Bradyrhizobium canariense</name>
    <dbReference type="NCBI Taxonomy" id="255045"/>
    <lineage>
        <taxon>Bacteria</taxon>
        <taxon>Pseudomonadati</taxon>
        <taxon>Pseudomonadota</taxon>
        <taxon>Alphaproteobacteria</taxon>
        <taxon>Hyphomicrobiales</taxon>
        <taxon>Nitrobacteraceae</taxon>
        <taxon>Bradyrhizobium</taxon>
    </lineage>
</organism>
<reference evidence="1 2" key="1">
    <citation type="submission" date="2017-03" db="EMBL/GenBank/DDBJ databases">
        <title>Whole genome sequences of fourteen strains of Bradyrhizobium canariense and one strain of Bradyrhizobium japonicum isolated from Lupinus (Papilionoideae: Genisteae) species in Algeria.</title>
        <authorList>
            <person name="Crovadore J."/>
            <person name="Chekireb D."/>
            <person name="Brachmann A."/>
            <person name="Chablais R."/>
            <person name="Cochard B."/>
            <person name="Lefort F."/>
        </authorList>
    </citation>
    <scope>NUCLEOTIDE SEQUENCE [LARGE SCALE GENOMIC DNA]</scope>
    <source>
        <strain evidence="1 2">UBMAN05</strain>
    </source>
</reference>
<keyword evidence="2" id="KW-1185">Reference proteome</keyword>
<dbReference type="RefSeq" id="WP_085385267.1">
    <property type="nucleotide sequence ID" value="NZ_NAFJ01000152.1"/>
</dbReference>
<comment type="caution">
    <text evidence="1">The sequence shown here is derived from an EMBL/GenBank/DDBJ whole genome shotgun (WGS) entry which is preliminary data.</text>
</comment>